<dbReference type="Pfam" id="PF01118">
    <property type="entry name" value="Semialdhyde_dh"/>
    <property type="match status" value="1"/>
</dbReference>
<dbReference type="eggNOG" id="arCOG00494">
    <property type="taxonomic scope" value="Archaea"/>
</dbReference>
<dbReference type="Pfam" id="PF02774">
    <property type="entry name" value="Semialdhyde_dhC"/>
    <property type="match status" value="1"/>
</dbReference>
<feature type="active site" description="Acyl-thioester intermediate" evidence="9">
    <location>
        <position position="146"/>
    </location>
</feature>
<dbReference type="PIRSF" id="PIRSF000148">
    <property type="entry name" value="ASA_dh"/>
    <property type="match status" value="1"/>
</dbReference>
<dbReference type="GO" id="GO:0046983">
    <property type="term" value="F:protein dimerization activity"/>
    <property type="evidence" value="ECO:0007669"/>
    <property type="project" value="InterPro"/>
</dbReference>
<evidence type="ECO:0000256" key="8">
    <source>
        <dbReference type="ARBA" id="ARBA00023167"/>
    </source>
</evidence>
<keyword evidence="2" id="KW-0028">Amino-acid biosynthesis</keyword>
<feature type="domain" description="Semialdehyde dehydrogenase NAD-binding" evidence="10">
    <location>
        <begin position="5"/>
        <end position="129"/>
    </location>
</feature>
<gene>
    <name evidence="11" type="ordered locus">Kcr_0132</name>
</gene>
<dbReference type="PANTHER" id="PTHR46718">
    <property type="entry name" value="ASPARTATE-SEMIALDEHYDE DEHYDROGENASE"/>
    <property type="match status" value="1"/>
</dbReference>
<keyword evidence="12" id="KW-1185">Reference proteome</keyword>
<dbReference type="GO" id="GO:0009088">
    <property type="term" value="P:threonine biosynthetic process"/>
    <property type="evidence" value="ECO:0000318"/>
    <property type="project" value="GO_Central"/>
</dbReference>
<evidence type="ECO:0000256" key="5">
    <source>
        <dbReference type="ARBA" id="ARBA00022915"/>
    </source>
</evidence>
<dbReference type="RefSeq" id="WP_012308789.1">
    <property type="nucleotide sequence ID" value="NC_010482.1"/>
</dbReference>
<dbReference type="GO" id="GO:0050661">
    <property type="term" value="F:NADP binding"/>
    <property type="evidence" value="ECO:0007669"/>
    <property type="project" value="InterPro"/>
</dbReference>
<dbReference type="GO" id="GO:0019877">
    <property type="term" value="P:diaminopimelate biosynthetic process"/>
    <property type="evidence" value="ECO:0007669"/>
    <property type="project" value="UniProtKB-KW"/>
</dbReference>
<keyword evidence="5" id="KW-0220">Diaminopimelate biosynthesis</keyword>
<dbReference type="InterPro" id="IPR051823">
    <property type="entry name" value="ASADH-related"/>
</dbReference>
<dbReference type="GO" id="GO:0004073">
    <property type="term" value="F:aspartate-semialdehyde dehydrogenase activity"/>
    <property type="evidence" value="ECO:0000318"/>
    <property type="project" value="GO_Central"/>
</dbReference>
<dbReference type="Gene3D" id="3.40.50.720">
    <property type="entry name" value="NAD(P)-binding Rossmann-like Domain"/>
    <property type="match status" value="1"/>
</dbReference>
<dbReference type="FunFam" id="3.30.360.10:FF:000016">
    <property type="entry name" value="Probable aspartate-semialdehyde dehydrogenase"/>
    <property type="match status" value="1"/>
</dbReference>
<dbReference type="SUPFAM" id="SSF55347">
    <property type="entry name" value="Glyceraldehyde-3-phosphate dehydrogenase-like, C-terminal domain"/>
    <property type="match status" value="1"/>
</dbReference>
<dbReference type="Proteomes" id="UP000001686">
    <property type="component" value="Chromosome"/>
</dbReference>
<dbReference type="GO" id="GO:0009086">
    <property type="term" value="P:methionine biosynthetic process"/>
    <property type="evidence" value="ECO:0000318"/>
    <property type="project" value="GO_Central"/>
</dbReference>
<feature type="active site" description="Proton acceptor" evidence="9">
    <location>
        <position position="239"/>
    </location>
</feature>
<keyword evidence="8" id="KW-0486">Methionine biosynthesis</keyword>
<dbReference type="NCBIfam" id="NF006416">
    <property type="entry name" value="PRK08664.1"/>
    <property type="match status" value="1"/>
</dbReference>
<dbReference type="PANTHER" id="PTHR46718:SF1">
    <property type="entry name" value="ASPARTATE-SEMIALDEHYDE DEHYDROGENASE"/>
    <property type="match status" value="1"/>
</dbReference>
<dbReference type="Gene3D" id="3.30.360.10">
    <property type="entry name" value="Dihydrodipicolinate Reductase, domain 2"/>
    <property type="match status" value="1"/>
</dbReference>
<dbReference type="HOGENOM" id="CLU_049966_1_0_2"/>
<keyword evidence="4" id="KW-0521">NADP</keyword>
<keyword evidence="7" id="KW-0457">Lysine biosynthesis</keyword>
<accession>B1L7R5</accession>
<keyword evidence="3" id="KW-0791">Threonine biosynthesis</keyword>
<evidence type="ECO:0000313" key="12">
    <source>
        <dbReference type="Proteomes" id="UP000001686"/>
    </source>
</evidence>
<dbReference type="NCBIfam" id="TIGR00978">
    <property type="entry name" value="asd_EA"/>
    <property type="match status" value="1"/>
</dbReference>
<dbReference type="EC" id="1.2.1.11" evidence="11"/>
<dbReference type="InterPro" id="IPR000534">
    <property type="entry name" value="Semialdehyde_DH_NAD-bd"/>
</dbReference>
<dbReference type="InterPro" id="IPR036291">
    <property type="entry name" value="NAD(P)-bd_dom_sf"/>
</dbReference>
<evidence type="ECO:0000313" key="11">
    <source>
        <dbReference type="EMBL" id="ACB06892.1"/>
    </source>
</evidence>
<evidence type="ECO:0000256" key="3">
    <source>
        <dbReference type="ARBA" id="ARBA00022697"/>
    </source>
</evidence>
<proteinExistence type="inferred from homology"/>
<dbReference type="CDD" id="cd02315">
    <property type="entry name" value="ScASADH_like_N"/>
    <property type="match status" value="1"/>
</dbReference>
<dbReference type="InParanoid" id="B1L7R5"/>
<dbReference type="CDD" id="cd18130">
    <property type="entry name" value="ASADH_C_arch_fung_like"/>
    <property type="match status" value="1"/>
</dbReference>
<dbReference type="InterPro" id="IPR012280">
    <property type="entry name" value="Semialdhyde_DH_dimer_dom"/>
</dbReference>
<evidence type="ECO:0000259" key="10">
    <source>
        <dbReference type="SMART" id="SM00859"/>
    </source>
</evidence>
<protein>
    <submittedName>
        <fullName evidence="11">Aspartate-semialdehyde dehydrogenase</fullName>
        <ecNumber evidence="11">1.2.1.11</ecNumber>
    </submittedName>
</protein>
<dbReference type="KEGG" id="kcr:Kcr_0132"/>
<evidence type="ECO:0000256" key="7">
    <source>
        <dbReference type="ARBA" id="ARBA00023154"/>
    </source>
</evidence>
<dbReference type="SUPFAM" id="SSF51735">
    <property type="entry name" value="NAD(P)-binding Rossmann-fold domains"/>
    <property type="match status" value="1"/>
</dbReference>
<comment type="similarity">
    <text evidence="1">Belongs to the aspartate-semialdehyde dehydrogenase family.</text>
</comment>
<keyword evidence="6 11" id="KW-0560">Oxidoreductase</keyword>
<dbReference type="EMBL" id="CP000968">
    <property type="protein sequence ID" value="ACB06892.1"/>
    <property type="molecule type" value="Genomic_DNA"/>
</dbReference>
<dbReference type="InterPro" id="IPR005676">
    <property type="entry name" value="Asp_semi-ald_DH_pep-lack"/>
</dbReference>
<evidence type="ECO:0000256" key="2">
    <source>
        <dbReference type="ARBA" id="ARBA00022605"/>
    </source>
</evidence>
<evidence type="ECO:0000256" key="4">
    <source>
        <dbReference type="ARBA" id="ARBA00022857"/>
    </source>
</evidence>
<dbReference type="AlphaFoldDB" id="B1L7R5"/>
<reference evidence="11 12" key="1">
    <citation type="journal article" date="2008" name="Proc. Natl. Acad. Sci. U.S.A.">
        <title>A korarchaeal genome reveals new insights into the evolution of the Archaea.</title>
        <authorList>
            <person name="Elkins J.G."/>
            <person name="Podar M."/>
            <person name="Graham D.E."/>
            <person name="Makarova K.S."/>
            <person name="Wolf Y."/>
            <person name="Randau L."/>
            <person name="Hedlund B.P."/>
            <person name="Brochier-Armanet C."/>
            <person name="Kunin V."/>
            <person name="Anderson I."/>
            <person name="Lapidus A."/>
            <person name="Goltsman E."/>
            <person name="Barry K."/>
            <person name="Koonin E.V."/>
            <person name="Hugenholtz P."/>
            <person name="Kyrpides N."/>
            <person name="Wanner G."/>
            <person name="Richardson P."/>
            <person name="Keller M."/>
            <person name="Stetter K.O."/>
        </authorList>
    </citation>
    <scope>NUCLEOTIDE SEQUENCE [LARGE SCALE GENOMIC DNA]</scope>
    <source>
        <strain evidence="12">OPF8</strain>
    </source>
</reference>
<evidence type="ECO:0000256" key="9">
    <source>
        <dbReference type="PIRSR" id="PIRSR000148-1"/>
    </source>
</evidence>
<dbReference type="FunCoup" id="B1L7R5">
    <property type="interactions" value="152"/>
</dbReference>
<sequence>MIGLKVAILGGTGAVGQRFVQLLNGHPWFEIEVITGKTSVGKKYGDAVNWILDSDIPEQVKDLVIVETELRNLRGVDLVFSSLPSGEASIEREIMNSGIPMVSNSSFLRMDPTVPLVIPEVNKDHLALLDIQRKAGVGPTATSPNCTTTMIVLPLKPLDDSYSLRSLNVASYQAVSGAGYPGVPSYDIINNLIPFISEEEEKVERESRKMLGKLVDGKIENADFDVQATCVRVPVLDGHTVAIHAEFEEEVDVEDAKRVLEGFDPGPDVRSLPSSPEKAIIVREERDRPQPRYDRLAGKGMSVSVGRIRRGANKRSLLFISHGHNTIRGAAGGAILLAEFMHSKKFI</sequence>
<dbReference type="PhylomeDB" id="B1L7R5"/>
<organism evidence="11 12">
    <name type="scientific">Korarchaeum cryptofilum (strain OPF8)</name>
    <dbReference type="NCBI Taxonomy" id="374847"/>
    <lineage>
        <taxon>Archaea</taxon>
        <taxon>Thermoproteota</taxon>
        <taxon>Candidatus Korarchaeia</taxon>
        <taxon>Candidatus Korarchaeales</taxon>
        <taxon>Candidatus Korarchaeaceae</taxon>
        <taxon>Candidatus Korarchaeum</taxon>
    </lineage>
</organism>
<evidence type="ECO:0000256" key="6">
    <source>
        <dbReference type="ARBA" id="ARBA00023002"/>
    </source>
</evidence>
<dbReference type="GO" id="GO:0009085">
    <property type="term" value="P:lysine biosynthetic process"/>
    <property type="evidence" value="ECO:0007669"/>
    <property type="project" value="UniProtKB-KW"/>
</dbReference>
<dbReference type="GeneID" id="6093421"/>
<dbReference type="STRING" id="374847.Kcr_0132"/>
<dbReference type="SMART" id="SM00859">
    <property type="entry name" value="Semialdhyde_dh"/>
    <property type="match status" value="1"/>
</dbReference>
<dbReference type="EnsemblBacteria" id="ACB06892">
    <property type="protein sequence ID" value="ACB06892"/>
    <property type="gene ID" value="Kcr_0132"/>
</dbReference>
<name>B1L7R5_KORCO</name>
<evidence type="ECO:0000256" key="1">
    <source>
        <dbReference type="ARBA" id="ARBA00010584"/>
    </source>
</evidence>
<dbReference type="GO" id="GO:0051287">
    <property type="term" value="F:NAD binding"/>
    <property type="evidence" value="ECO:0007669"/>
    <property type="project" value="InterPro"/>
</dbReference>